<evidence type="ECO:0000313" key="7">
    <source>
        <dbReference type="EMBL" id="PFG39424.1"/>
    </source>
</evidence>
<accession>A0A2A9EKF3</accession>
<evidence type="ECO:0000259" key="6">
    <source>
        <dbReference type="Pfam" id="PF02826"/>
    </source>
</evidence>
<dbReference type="GO" id="GO:0016616">
    <property type="term" value="F:oxidoreductase activity, acting on the CH-OH group of donors, NAD or NADP as acceptor"/>
    <property type="evidence" value="ECO:0007669"/>
    <property type="project" value="InterPro"/>
</dbReference>
<evidence type="ECO:0000259" key="5">
    <source>
        <dbReference type="Pfam" id="PF00389"/>
    </source>
</evidence>
<dbReference type="EMBL" id="PDJI01000004">
    <property type="protein sequence ID" value="PFG39424.1"/>
    <property type="molecule type" value="Genomic_DNA"/>
</dbReference>
<dbReference type="InterPro" id="IPR029753">
    <property type="entry name" value="D-isomer_DH_CS"/>
</dbReference>
<name>A0A2A9EKF3_9MICO</name>
<gene>
    <name evidence="7" type="ORF">ATJ97_1930</name>
</gene>
<proteinExistence type="inferred from homology"/>
<keyword evidence="3" id="KW-0520">NAD</keyword>
<keyword evidence="2 4" id="KW-0560">Oxidoreductase</keyword>
<comment type="caution">
    <text evidence="7">The sequence shown here is derived from an EMBL/GenBank/DDBJ whole genome shotgun (WGS) entry which is preliminary data.</text>
</comment>
<dbReference type="InterPro" id="IPR050857">
    <property type="entry name" value="D-2-hydroxyacid_DH"/>
</dbReference>
<keyword evidence="8" id="KW-1185">Reference proteome</keyword>
<evidence type="ECO:0000256" key="1">
    <source>
        <dbReference type="ARBA" id="ARBA00005854"/>
    </source>
</evidence>
<dbReference type="PROSITE" id="PS00670">
    <property type="entry name" value="D_2_HYDROXYACID_DH_2"/>
    <property type="match status" value="1"/>
</dbReference>
<dbReference type="AlphaFoldDB" id="A0A2A9EKF3"/>
<dbReference type="Gene3D" id="3.40.50.720">
    <property type="entry name" value="NAD(P)-binding Rossmann-like Domain"/>
    <property type="match status" value="2"/>
</dbReference>
<evidence type="ECO:0000313" key="8">
    <source>
        <dbReference type="Proteomes" id="UP000222106"/>
    </source>
</evidence>
<dbReference type="OrthoDB" id="117809at2"/>
<dbReference type="GO" id="GO:0003714">
    <property type="term" value="F:transcription corepressor activity"/>
    <property type="evidence" value="ECO:0007669"/>
    <property type="project" value="InterPro"/>
</dbReference>
<dbReference type="InterPro" id="IPR036291">
    <property type="entry name" value="NAD(P)-bd_dom_sf"/>
</dbReference>
<dbReference type="InterPro" id="IPR043322">
    <property type="entry name" value="CtBP"/>
</dbReference>
<comment type="similarity">
    <text evidence="1 4">Belongs to the D-isomer specific 2-hydroxyacid dehydrogenase family.</text>
</comment>
<sequence>MRIVITDCDHASVDIERAVAGEAGAELVVAQGISPAEVIANAEGADGLVVQYAQITAAVMDALPNLKAVGRYGVGVDTVDVEAATARGVAVCNVPDYGTEAVSDHAIALALAVSRGLVALDRGTRAGRPNLAEVNPIFQVRGRTFGVLGFGAIGRATARKAAGVGYEVVVHDTAVEPGTLTEEGYEAVSLEELLRRSQVLSVHVPLVPATHHLLDATRLALLPEHAVVVNTSRGGVVDTDALVDALRSGHLLGAGLDVFETEPLPADHPLTELDRVVLTPHAGFYTEESYAELKRRTIQNVVDVVAGRRPRNILNPSVLGGTR</sequence>
<dbReference type="GO" id="GO:0051287">
    <property type="term" value="F:NAD binding"/>
    <property type="evidence" value="ECO:0007669"/>
    <property type="project" value="InterPro"/>
</dbReference>
<dbReference type="FunFam" id="3.40.50.720:FF:000203">
    <property type="entry name" value="D-3-phosphoglycerate dehydrogenase (SerA)"/>
    <property type="match status" value="1"/>
</dbReference>
<dbReference type="SUPFAM" id="SSF52283">
    <property type="entry name" value="Formate/glycerate dehydrogenase catalytic domain-like"/>
    <property type="match status" value="1"/>
</dbReference>
<dbReference type="PANTHER" id="PTHR42789:SF1">
    <property type="entry name" value="D-ISOMER SPECIFIC 2-HYDROXYACID DEHYDROGENASE FAMILY PROTEIN (AFU_ORTHOLOGUE AFUA_6G10090)"/>
    <property type="match status" value="1"/>
</dbReference>
<reference evidence="7 8" key="1">
    <citation type="submission" date="2017-10" db="EMBL/GenBank/DDBJ databases">
        <title>Sequencing the genomes of 1000 actinobacteria strains.</title>
        <authorList>
            <person name="Klenk H.-P."/>
        </authorList>
    </citation>
    <scope>NUCLEOTIDE SEQUENCE [LARGE SCALE GENOMIC DNA]</scope>
    <source>
        <strain evidence="7 8">DSM 21838</strain>
    </source>
</reference>
<dbReference type="Pfam" id="PF00389">
    <property type="entry name" value="2-Hacid_dh"/>
    <property type="match status" value="1"/>
</dbReference>
<evidence type="ECO:0000256" key="3">
    <source>
        <dbReference type="ARBA" id="ARBA00023027"/>
    </source>
</evidence>
<protein>
    <submittedName>
        <fullName evidence="7">D-3-phosphoglycerate dehydrogenase</fullName>
    </submittedName>
</protein>
<dbReference type="RefSeq" id="WP_098483538.1">
    <property type="nucleotide sequence ID" value="NZ_PDJI01000004.1"/>
</dbReference>
<dbReference type="SUPFAM" id="SSF51735">
    <property type="entry name" value="NAD(P)-binding Rossmann-fold domains"/>
    <property type="match status" value="1"/>
</dbReference>
<organism evidence="7 8">
    <name type="scientific">Georgenia soli</name>
    <dbReference type="NCBI Taxonomy" id="638953"/>
    <lineage>
        <taxon>Bacteria</taxon>
        <taxon>Bacillati</taxon>
        <taxon>Actinomycetota</taxon>
        <taxon>Actinomycetes</taxon>
        <taxon>Micrococcales</taxon>
        <taxon>Bogoriellaceae</taxon>
        <taxon>Georgenia</taxon>
    </lineage>
</organism>
<feature type="domain" description="D-isomer specific 2-hydroxyacid dehydrogenase catalytic" evidence="5">
    <location>
        <begin position="19"/>
        <end position="315"/>
    </location>
</feature>
<evidence type="ECO:0000256" key="2">
    <source>
        <dbReference type="ARBA" id="ARBA00023002"/>
    </source>
</evidence>
<feature type="domain" description="D-isomer specific 2-hydroxyacid dehydrogenase NAD-binding" evidence="6">
    <location>
        <begin position="107"/>
        <end position="283"/>
    </location>
</feature>
<dbReference type="CDD" id="cd05299">
    <property type="entry name" value="CtBP_dh"/>
    <property type="match status" value="1"/>
</dbReference>
<evidence type="ECO:0000256" key="4">
    <source>
        <dbReference type="RuleBase" id="RU003719"/>
    </source>
</evidence>
<dbReference type="PANTHER" id="PTHR42789">
    <property type="entry name" value="D-ISOMER SPECIFIC 2-HYDROXYACID DEHYDROGENASE FAMILY PROTEIN (AFU_ORTHOLOGUE AFUA_6G10090)"/>
    <property type="match status" value="1"/>
</dbReference>
<dbReference type="Pfam" id="PF02826">
    <property type="entry name" value="2-Hacid_dh_C"/>
    <property type="match status" value="1"/>
</dbReference>
<dbReference type="InterPro" id="IPR006140">
    <property type="entry name" value="D-isomer_DH_NAD-bd"/>
</dbReference>
<dbReference type="InterPro" id="IPR006139">
    <property type="entry name" value="D-isomer_2_OHA_DH_cat_dom"/>
</dbReference>
<dbReference type="Proteomes" id="UP000222106">
    <property type="component" value="Unassembled WGS sequence"/>
</dbReference>